<sequence>MPVILWNVPSQPNQLGPCVVFSLHLKLIL</sequence>
<keyword evidence="2" id="KW-1185">Reference proteome</keyword>
<name>A0A1J8PJT9_9AGAM</name>
<proteinExistence type="predicted"/>
<dbReference type="AlphaFoldDB" id="A0A1J8PJT9"/>
<comment type="caution">
    <text evidence="1">The sequence shown here is derived from an EMBL/GenBank/DDBJ whole genome shotgun (WGS) entry which is preliminary data.</text>
</comment>
<dbReference type="EMBL" id="LVVM01006162">
    <property type="protein sequence ID" value="OJA08847.1"/>
    <property type="molecule type" value="Genomic_DNA"/>
</dbReference>
<accession>A0A1J8PJT9</accession>
<evidence type="ECO:0000313" key="2">
    <source>
        <dbReference type="Proteomes" id="UP000183567"/>
    </source>
</evidence>
<reference evidence="1 2" key="1">
    <citation type="submission" date="2016-03" db="EMBL/GenBank/DDBJ databases">
        <title>Comparative genomics of the ectomycorrhizal sister species Rhizopogon vinicolor and Rhizopogon vesiculosus (Basidiomycota: Boletales) reveals a divergence of the mating type B locus.</title>
        <authorList>
            <person name="Mujic A.B."/>
            <person name="Kuo A."/>
            <person name="Tritt A."/>
            <person name="Lipzen A."/>
            <person name="Chen C."/>
            <person name="Johnson J."/>
            <person name="Sharma A."/>
            <person name="Barry K."/>
            <person name="Grigoriev I.V."/>
            <person name="Spatafora J.W."/>
        </authorList>
    </citation>
    <scope>NUCLEOTIDE SEQUENCE [LARGE SCALE GENOMIC DNA]</scope>
    <source>
        <strain evidence="1 2">AM-OR11-056</strain>
    </source>
</reference>
<dbReference type="Proteomes" id="UP000183567">
    <property type="component" value="Unassembled WGS sequence"/>
</dbReference>
<organism evidence="1 2">
    <name type="scientific">Rhizopogon vesiculosus</name>
    <dbReference type="NCBI Taxonomy" id="180088"/>
    <lineage>
        <taxon>Eukaryota</taxon>
        <taxon>Fungi</taxon>
        <taxon>Dikarya</taxon>
        <taxon>Basidiomycota</taxon>
        <taxon>Agaricomycotina</taxon>
        <taxon>Agaricomycetes</taxon>
        <taxon>Agaricomycetidae</taxon>
        <taxon>Boletales</taxon>
        <taxon>Suillineae</taxon>
        <taxon>Rhizopogonaceae</taxon>
        <taxon>Rhizopogon</taxon>
    </lineage>
</organism>
<protein>
    <submittedName>
        <fullName evidence="1">Uncharacterized protein</fullName>
    </submittedName>
</protein>
<evidence type="ECO:0000313" key="1">
    <source>
        <dbReference type="EMBL" id="OJA08847.1"/>
    </source>
</evidence>
<gene>
    <name evidence="1" type="ORF">AZE42_09763</name>
</gene>